<evidence type="ECO:0000256" key="5">
    <source>
        <dbReference type="ARBA" id="ARBA00022840"/>
    </source>
</evidence>
<evidence type="ECO:0000256" key="6">
    <source>
        <dbReference type="ARBA" id="ARBA00023125"/>
    </source>
</evidence>
<comment type="caution">
    <text evidence="10">The sequence shown here is derived from an EMBL/GenBank/DDBJ whole genome shotgun (WGS) entry which is preliminary data.</text>
</comment>
<feature type="domain" description="Helicase C-terminal" evidence="9">
    <location>
        <begin position="529"/>
        <end position="687"/>
    </location>
</feature>
<dbReference type="EMBL" id="UFYA01000001">
    <property type="protein sequence ID" value="STD05445.1"/>
    <property type="molecule type" value="Genomic_DNA"/>
</dbReference>
<keyword evidence="2" id="KW-0227">DNA damage</keyword>
<keyword evidence="4 10" id="KW-0347">Helicase</keyword>
<accession>A0AA46BLR5</accession>
<dbReference type="Proteomes" id="UP000254118">
    <property type="component" value="Unassembled WGS sequence"/>
</dbReference>
<evidence type="ECO:0000259" key="9">
    <source>
        <dbReference type="PROSITE" id="PS51194"/>
    </source>
</evidence>
<organism evidence="10 11">
    <name type="scientific">Dermatophilus congolensis</name>
    <dbReference type="NCBI Taxonomy" id="1863"/>
    <lineage>
        <taxon>Bacteria</taxon>
        <taxon>Bacillati</taxon>
        <taxon>Actinomycetota</taxon>
        <taxon>Actinomycetes</taxon>
        <taxon>Micrococcales</taxon>
        <taxon>Dermatophilaceae</taxon>
        <taxon>Dermatophilus</taxon>
    </lineage>
</organism>
<dbReference type="InterPro" id="IPR014001">
    <property type="entry name" value="Helicase_ATP-bd"/>
</dbReference>
<protein>
    <submittedName>
        <fullName evidence="10">ATP-dependent DNA helicase recG</fullName>
        <ecNumber evidence="10">3.6.4.12</ecNumber>
    </submittedName>
</protein>
<keyword evidence="1" id="KW-0547">Nucleotide-binding</keyword>
<evidence type="ECO:0000256" key="4">
    <source>
        <dbReference type="ARBA" id="ARBA00022806"/>
    </source>
</evidence>
<evidence type="ECO:0000259" key="8">
    <source>
        <dbReference type="PROSITE" id="PS51192"/>
    </source>
</evidence>
<dbReference type="SUPFAM" id="SSF52540">
    <property type="entry name" value="P-loop containing nucleoside triphosphate hydrolases"/>
    <property type="match status" value="2"/>
</dbReference>
<keyword evidence="6" id="KW-0238">DNA-binding</keyword>
<dbReference type="GO" id="GO:0005524">
    <property type="term" value="F:ATP binding"/>
    <property type="evidence" value="ECO:0007669"/>
    <property type="project" value="UniProtKB-KW"/>
</dbReference>
<name>A0AA46BLR5_9MICO</name>
<dbReference type="PROSITE" id="PS51194">
    <property type="entry name" value="HELICASE_CTER"/>
    <property type="match status" value="1"/>
</dbReference>
<evidence type="ECO:0000256" key="3">
    <source>
        <dbReference type="ARBA" id="ARBA00022801"/>
    </source>
</evidence>
<evidence type="ECO:0000256" key="2">
    <source>
        <dbReference type="ARBA" id="ARBA00022763"/>
    </source>
</evidence>
<dbReference type="SMART" id="SM00490">
    <property type="entry name" value="HELICc"/>
    <property type="match status" value="1"/>
</dbReference>
<dbReference type="Pfam" id="PF00271">
    <property type="entry name" value="Helicase_C"/>
    <property type="match status" value="1"/>
</dbReference>
<dbReference type="AlphaFoldDB" id="A0AA46BLR5"/>
<dbReference type="InterPro" id="IPR012340">
    <property type="entry name" value="NA-bd_OB-fold"/>
</dbReference>
<evidence type="ECO:0000256" key="7">
    <source>
        <dbReference type="ARBA" id="ARBA00023204"/>
    </source>
</evidence>
<dbReference type="InterPro" id="IPR011545">
    <property type="entry name" value="DEAD/DEAH_box_helicase_dom"/>
</dbReference>
<evidence type="ECO:0000256" key="1">
    <source>
        <dbReference type="ARBA" id="ARBA00022741"/>
    </source>
</evidence>
<sequence>MCGKGIRMSDWWSSLRGILPEKYAKALMQARGIHTAGDLLRFRPRKFVSRNGDLGDLHPDDYVVFVGVVTSASTRKAAPRRGRRPMTILSATVSTGPWEMGLTFFSAFPHVRELRVGRRGLFAGKVSTYKGRWQLAHPTYEFLPDSVGEDGGSGGVEQEFAGVSGVGSLLEREQVPVYRQVKGMPSWVVSRAVEQVLASVDLPDPLPESLRLSRGLRGYAQAWRGVHLPEGQEDFAACVRRLKYDEAFAMQVALGRRRAEQAASPAVARSVCAGGVLAAFDAQMPFALTQGQRRVGEEIEADLACSRPMNRLLQGDVGSGKTVVALRAMLAVVDAGGQAALLAPTEVLAQQHYRSISALLGPLGQGGLLSGAVGGTRVALLTGSDSVGERRRSLLQVASGEAGIVVGTHALLQEGVVFADLGLVVVDEQHRFGVEQRDALRAKGTQIPHMLTMTATPIPRTVAMTVFGDMELSVLSELPGGRAAVQTAVVDNPRWYARAWERVAEEVRAGRQVYVVCPRIGDEVGVGGAVEEGFAAVWDGVGTRAGDPLDAGECQRPVMRGVVEMFAELQGVSALAGARMAVLHGRLPSDEKERVMRDFAEGRVDVLVATTVVEVGVDVPNATVMVIVDADRFGVSQLHQLRGRVGRGGLPGLCLLVTFEPTPGGRERLEAVAGTTDGFELSRLDLLSRREGDVLGKRQSGGGAQLQFLRLSGREDEEIIAMARQDAARALDEDAQLTGFVDLDRILDDHVAAESVDFLQKG</sequence>
<evidence type="ECO:0000313" key="10">
    <source>
        <dbReference type="EMBL" id="STD05445.1"/>
    </source>
</evidence>
<dbReference type="GO" id="GO:0003678">
    <property type="term" value="F:DNA helicase activity"/>
    <property type="evidence" value="ECO:0007669"/>
    <property type="project" value="UniProtKB-EC"/>
</dbReference>
<dbReference type="Gene3D" id="2.40.50.140">
    <property type="entry name" value="Nucleic acid-binding proteins"/>
    <property type="match status" value="1"/>
</dbReference>
<dbReference type="InterPro" id="IPR001650">
    <property type="entry name" value="Helicase_C-like"/>
</dbReference>
<dbReference type="PROSITE" id="PS51192">
    <property type="entry name" value="HELICASE_ATP_BIND_1"/>
    <property type="match status" value="1"/>
</dbReference>
<dbReference type="SMART" id="SM00487">
    <property type="entry name" value="DEXDc"/>
    <property type="match status" value="1"/>
</dbReference>
<dbReference type="InterPro" id="IPR027417">
    <property type="entry name" value="P-loop_NTPase"/>
</dbReference>
<gene>
    <name evidence="10" type="primary">recG</name>
    <name evidence="10" type="ORF">NCTC7915_00421</name>
</gene>
<keyword evidence="3 10" id="KW-0378">Hydrolase</keyword>
<dbReference type="SUPFAM" id="SSF50249">
    <property type="entry name" value="Nucleic acid-binding proteins"/>
    <property type="match status" value="1"/>
</dbReference>
<dbReference type="CDD" id="cd17992">
    <property type="entry name" value="DEXHc_RecG"/>
    <property type="match status" value="1"/>
</dbReference>
<dbReference type="EC" id="3.6.4.12" evidence="10"/>
<dbReference type="GO" id="GO:0006281">
    <property type="term" value="P:DNA repair"/>
    <property type="evidence" value="ECO:0007669"/>
    <property type="project" value="UniProtKB-KW"/>
</dbReference>
<dbReference type="GO" id="GO:0003677">
    <property type="term" value="F:DNA binding"/>
    <property type="evidence" value="ECO:0007669"/>
    <property type="project" value="UniProtKB-KW"/>
</dbReference>
<dbReference type="Gene3D" id="3.40.50.300">
    <property type="entry name" value="P-loop containing nucleotide triphosphate hydrolases"/>
    <property type="match status" value="2"/>
</dbReference>
<dbReference type="CDD" id="cd04488">
    <property type="entry name" value="RecG_wedge_OBF"/>
    <property type="match status" value="1"/>
</dbReference>
<evidence type="ECO:0000313" key="11">
    <source>
        <dbReference type="Proteomes" id="UP000254118"/>
    </source>
</evidence>
<keyword evidence="7" id="KW-0234">DNA repair</keyword>
<dbReference type="InterPro" id="IPR047112">
    <property type="entry name" value="RecG/Mfd"/>
</dbReference>
<dbReference type="Pfam" id="PF00270">
    <property type="entry name" value="DEAD"/>
    <property type="match status" value="1"/>
</dbReference>
<dbReference type="PANTHER" id="PTHR47964:SF1">
    <property type="entry name" value="ATP-DEPENDENT DNA HELICASE HOMOLOG RECG, CHLOROPLASTIC"/>
    <property type="match status" value="1"/>
</dbReference>
<proteinExistence type="predicted"/>
<keyword evidence="5" id="KW-0067">ATP-binding</keyword>
<dbReference type="GO" id="GO:0016787">
    <property type="term" value="F:hydrolase activity"/>
    <property type="evidence" value="ECO:0007669"/>
    <property type="project" value="UniProtKB-KW"/>
</dbReference>
<reference evidence="10 11" key="1">
    <citation type="submission" date="2018-06" db="EMBL/GenBank/DDBJ databases">
        <authorList>
            <consortium name="Pathogen Informatics"/>
            <person name="Doyle S."/>
        </authorList>
    </citation>
    <scope>NUCLEOTIDE SEQUENCE [LARGE SCALE GENOMIC DNA]</scope>
    <source>
        <strain evidence="10 11">NCTC7915</strain>
    </source>
</reference>
<feature type="domain" description="Helicase ATP-binding" evidence="8">
    <location>
        <begin position="302"/>
        <end position="475"/>
    </location>
</feature>
<dbReference type="PANTHER" id="PTHR47964">
    <property type="entry name" value="ATP-DEPENDENT DNA HELICASE HOMOLOG RECG, CHLOROPLASTIC"/>
    <property type="match status" value="1"/>
</dbReference>